<proteinExistence type="predicted"/>
<protein>
    <submittedName>
        <fullName evidence="1">Uncharacterized protein</fullName>
    </submittedName>
</protein>
<evidence type="ECO:0000313" key="1">
    <source>
        <dbReference type="EMBL" id="KAI4302909.1"/>
    </source>
</evidence>
<dbReference type="Proteomes" id="UP001057402">
    <property type="component" value="Chromosome 12"/>
</dbReference>
<name>A0ACB9L0P4_9MYRT</name>
<organism evidence="1 2">
    <name type="scientific">Melastoma candidum</name>
    <dbReference type="NCBI Taxonomy" id="119954"/>
    <lineage>
        <taxon>Eukaryota</taxon>
        <taxon>Viridiplantae</taxon>
        <taxon>Streptophyta</taxon>
        <taxon>Embryophyta</taxon>
        <taxon>Tracheophyta</taxon>
        <taxon>Spermatophyta</taxon>
        <taxon>Magnoliopsida</taxon>
        <taxon>eudicotyledons</taxon>
        <taxon>Gunneridae</taxon>
        <taxon>Pentapetalae</taxon>
        <taxon>rosids</taxon>
        <taxon>malvids</taxon>
        <taxon>Myrtales</taxon>
        <taxon>Melastomataceae</taxon>
        <taxon>Melastomatoideae</taxon>
        <taxon>Melastomateae</taxon>
        <taxon>Melastoma</taxon>
    </lineage>
</organism>
<reference evidence="2" key="1">
    <citation type="journal article" date="2023" name="Front. Plant Sci.">
        <title>Chromosomal-level genome assembly of Melastoma candidum provides insights into trichome evolution.</title>
        <authorList>
            <person name="Zhong Y."/>
            <person name="Wu W."/>
            <person name="Sun C."/>
            <person name="Zou P."/>
            <person name="Liu Y."/>
            <person name="Dai S."/>
            <person name="Zhou R."/>
        </authorList>
    </citation>
    <scope>NUCLEOTIDE SEQUENCE [LARGE SCALE GENOMIC DNA]</scope>
</reference>
<evidence type="ECO:0000313" key="2">
    <source>
        <dbReference type="Proteomes" id="UP001057402"/>
    </source>
</evidence>
<dbReference type="EMBL" id="CM042891">
    <property type="protein sequence ID" value="KAI4302909.1"/>
    <property type="molecule type" value="Genomic_DNA"/>
</dbReference>
<gene>
    <name evidence="1" type="ORF">MLD38_038602</name>
</gene>
<sequence>MGSALLAIEIGLMGPNHLMSMACASSNYSFYTTTDHIRKGNVDIMVAGGSEAVFIPCGVGGFIAYRAVSPEQRMDEGYQTIGQGSIKQIMESLEATKRGANIIAGYLGGSISSEAHHITEPHPDGLGISHCTENSLEDARFSPEEANVNYINAHSTLIQAGDLAELNAIHIFVQGHL</sequence>
<keyword evidence="2" id="KW-1185">Reference proteome</keyword>
<accession>A0ACB9L0P4</accession>
<comment type="caution">
    <text evidence="1">The sequence shown here is derived from an EMBL/GenBank/DDBJ whole genome shotgun (WGS) entry which is preliminary data.</text>
</comment>